<evidence type="ECO:0000313" key="14">
    <source>
        <dbReference type="Proteomes" id="UP000729402"/>
    </source>
</evidence>
<comment type="similarity">
    <text evidence="8">Belongs to the early nodulin-like (ENODL) family.</text>
</comment>
<evidence type="ECO:0000256" key="3">
    <source>
        <dbReference type="ARBA" id="ARBA00022729"/>
    </source>
</evidence>
<keyword evidence="3 11" id="KW-0732">Signal</keyword>
<organism evidence="13 14">
    <name type="scientific">Zizania palustris</name>
    <name type="common">Northern wild rice</name>
    <dbReference type="NCBI Taxonomy" id="103762"/>
    <lineage>
        <taxon>Eukaryota</taxon>
        <taxon>Viridiplantae</taxon>
        <taxon>Streptophyta</taxon>
        <taxon>Embryophyta</taxon>
        <taxon>Tracheophyta</taxon>
        <taxon>Spermatophyta</taxon>
        <taxon>Magnoliopsida</taxon>
        <taxon>Liliopsida</taxon>
        <taxon>Poales</taxon>
        <taxon>Poaceae</taxon>
        <taxon>BOP clade</taxon>
        <taxon>Oryzoideae</taxon>
        <taxon>Oryzeae</taxon>
        <taxon>Zizaniinae</taxon>
        <taxon>Zizania</taxon>
    </lineage>
</organism>
<dbReference type="GO" id="GO:0012505">
    <property type="term" value="C:endomembrane system"/>
    <property type="evidence" value="ECO:0007669"/>
    <property type="project" value="UniProtKB-SubCell"/>
</dbReference>
<feature type="chain" id="PRO_5035236531" description="Phytocyanin domain-containing protein" evidence="11">
    <location>
        <begin position="30"/>
        <end position="225"/>
    </location>
</feature>
<dbReference type="CDD" id="cd11019">
    <property type="entry name" value="OsENODL1_like"/>
    <property type="match status" value="1"/>
</dbReference>
<dbReference type="AlphaFoldDB" id="A0A8J5SQ65"/>
<dbReference type="InterPro" id="IPR003245">
    <property type="entry name" value="Phytocyanin_dom"/>
</dbReference>
<keyword evidence="4" id="KW-0472">Membrane</keyword>
<dbReference type="FunFam" id="2.60.40.420:FF:000010">
    <property type="entry name" value="Early nodulin-like protein 1"/>
    <property type="match status" value="1"/>
</dbReference>
<dbReference type="PANTHER" id="PTHR33021:SF435">
    <property type="entry name" value="EARLY NODULIN-LIKE PROTEIN 1"/>
    <property type="match status" value="1"/>
</dbReference>
<comment type="subcellular location">
    <subcellularLocation>
        <location evidence="9">Endomembrane system</location>
        <topology evidence="9">Lipid-anchor</topology>
    </subcellularLocation>
    <subcellularLocation>
        <location evidence="1">Membrane</location>
        <topology evidence="1">Lipid-anchor</topology>
        <topology evidence="1">GPI-anchor</topology>
    </subcellularLocation>
</comment>
<keyword evidence="2" id="KW-0336">GPI-anchor</keyword>
<dbReference type="InterPro" id="IPR039391">
    <property type="entry name" value="Phytocyanin-like"/>
</dbReference>
<accession>A0A8J5SQ65</accession>
<dbReference type="Pfam" id="PF02298">
    <property type="entry name" value="Cu_bind_like"/>
    <property type="match status" value="1"/>
</dbReference>
<feature type="signal peptide" evidence="11">
    <location>
        <begin position="1"/>
        <end position="29"/>
    </location>
</feature>
<dbReference type="PROSITE" id="PS51485">
    <property type="entry name" value="PHYTOCYANIN"/>
    <property type="match status" value="1"/>
</dbReference>
<keyword evidence="7" id="KW-0449">Lipoprotein</keyword>
<dbReference type="GO" id="GO:0005886">
    <property type="term" value="C:plasma membrane"/>
    <property type="evidence" value="ECO:0007669"/>
    <property type="project" value="TreeGrafter"/>
</dbReference>
<evidence type="ECO:0000256" key="8">
    <source>
        <dbReference type="ARBA" id="ARBA00035011"/>
    </source>
</evidence>
<evidence type="ECO:0000256" key="10">
    <source>
        <dbReference type="SAM" id="MobiDB-lite"/>
    </source>
</evidence>
<evidence type="ECO:0000256" key="2">
    <source>
        <dbReference type="ARBA" id="ARBA00022622"/>
    </source>
</evidence>
<evidence type="ECO:0000313" key="13">
    <source>
        <dbReference type="EMBL" id="KAG8077908.1"/>
    </source>
</evidence>
<comment type="caution">
    <text evidence="13">The sequence shown here is derived from an EMBL/GenBank/DDBJ whole genome shotgun (WGS) entry which is preliminary data.</text>
</comment>
<dbReference type="GO" id="GO:0009055">
    <property type="term" value="F:electron transfer activity"/>
    <property type="evidence" value="ECO:0007669"/>
    <property type="project" value="InterPro"/>
</dbReference>
<evidence type="ECO:0000256" key="9">
    <source>
        <dbReference type="ARBA" id="ARBA00037868"/>
    </source>
</evidence>
<dbReference type="InterPro" id="IPR041846">
    <property type="entry name" value="ENL_dom"/>
</dbReference>
<protein>
    <recommendedName>
        <fullName evidence="12">Phytocyanin domain-containing protein</fullName>
    </recommendedName>
</protein>
<evidence type="ECO:0000256" key="7">
    <source>
        <dbReference type="ARBA" id="ARBA00023288"/>
    </source>
</evidence>
<feature type="domain" description="Phytocyanin" evidence="12">
    <location>
        <begin position="30"/>
        <end position="136"/>
    </location>
</feature>
<reference evidence="13" key="1">
    <citation type="journal article" date="2021" name="bioRxiv">
        <title>Whole Genome Assembly and Annotation of Northern Wild Rice, Zizania palustris L., Supports a Whole Genome Duplication in the Zizania Genus.</title>
        <authorList>
            <person name="Haas M."/>
            <person name="Kono T."/>
            <person name="Macchietto M."/>
            <person name="Millas R."/>
            <person name="McGilp L."/>
            <person name="Shao M."/>
            <person name="Duquette J."/>
            <person name="Hirsch C.N."/>
            <person name="Kimball J."/>
        </authorList>
    </citation>
    <scope>NUCLEOTIDE SEQUENCE</scope>
    <source>
        <tissue evidence="13">Fresh leaf tissue</tissue>
    </source>
</reference>
<feature type="region of interest" description="Disordered" evidence="10">
    <location>
        <begin position="177"/>
        <end position="202"/>
    </location>
</feature>
<dbReference type="Proteomes" id="UP000729402">
    <property type="component" value="Unassembled WGS sequence"/>
</dbReference>
<dbReference type="GO" id="GO:0098552">
    <property type="term" value="C:side of membrane"/>
    <property type="evidence" value="ECO:0007669"/>
    <property type="project" value="UniProtKB-KW"/>
</dbReference>
<evidence type="ECO:0000256" key="6">
    <source>
        <dbReference type="ARBA" id="ARBA00023180"/>
    </source>
</evidence>
<keyword evidence="14" id="KW-1185">Reference proteome</keyword>
<dbReference type="EMBL" id="JAAALK010000282">
    <property type="protein sequence ID" value="KAG8077908.1"/>
    <property type="molecule type" value="Genomic_DNA"/>
</dbReference>
<reference evidence="13" key="2">
    <citation type="submission" date="2021-02" db="EMBL/GenBank/DDBJ databases">
        <authorList>
            <person name="Kimball J.A."/>
            <person name="Haas M.W."/>
            <person name="Macchietto M."/>
            <person name="Kono T."/>
            <person name="Duquette J."/>
            <person name="Shao M."/>
        </authorList>
    </citation>
    <scope>NUCLEOTIDE SEQUENCE</scope>
    <source>
        <tissue evidence="13">Fresh leaf tissue</tissue>
    </source>
</reference>
<evidence type="ECO:0000256" key="5">
    <source>
        <dbReference type="ARBA" id="ARBA00023157"/>
    </source>
</evidence>
<proteinExistence type="inferred from homology"/>
<keyword evidence="6" id="KW-0325">Glycoprotein</keyword>
<evidence type="ECO:0000256" key="4">
    <source>
        <dbReference type="ARBA" id="ARBA00023136"/>
    </source>
</evidence>
<name>A0A8J5SQ65_ZIZPA</name>
<keyword evidence="5" id="KW-1015">Disulfide bond</keyword>
<evidence type="ECO:0000259" key="12">
    <source>
        <dbReference type="PROSITE" id="PS51485"/>
    </source>
</evidence>
<gene>
    <name evidence="13" type="ORF">GUJ93_ZPchr0007g6133</name>
</gene>
<dbReference type="OrthoDB" id="2015640at2759"/>
<evidence type="ECO:0000256" key="1">
    <source>
        <dbReference type="ARBA" id="ARBA00004589"/>
    </source>
</evidence>
<evidence type="ECO:0000256" key="11">
    <source>
        <dbReference type="SAM" id="SignalP"/>
    </source>
</evidence>
<sequence>MEDSRRCSCSAWFMVALGLAAVVVSSSEAYVFYAGGRDGWVVDPAESFNHWAERNRFQVNDTIVFMRDYEVSGSVLQVTETDFDACSTSNPVRRLENDVAAGRSVFRFDRSGPFFFISVDEGHCQKGLKLYIIVMAVRPTKPAEPTWPASSLPLPAGATTPPPLWAAAPDHYAQAPGVSSFGDSGGGGMSLSSSLGAPPPTSGATRLDGVIAGAMVGVLGAFLMI</sequence>
<dbReference type="PANTHER" id="PTHR33021">
    <property type="entry name" value="BLUE COPPER PROTEIN"/>
    <property type="match status" value="1"/>
</dbReference>